<dbReference type="EMBL" id="JALGRD010000016">
    <property type="protein sequence ID" value="MCJ0975882.1"/>
    <property type="molecule type" value="Genomic_DNA"/>
</dbReference>
<dbReference type="AlphaFoldDB" id="A0A9X1W6U6"/>
<protein>
    <submittedName>
        <fullName evidence="2">Phage holin family protein</fullName>
    </submittedName>
</protein>
<name>A0A9X1W6U6_9GAMM</name>
<dbReference type="Pfam" id="PF07332">
    <property type="entry name" value="Phage_holin_3_6"/>
    <property type="match status" value="1"/>
</dbReference>
<comment type="caution">
    <text evidence="2">The sequence shown here is derived from an EMBL/GenBank/DDBJ whole genome shotgun (WGS) entry which is preliminary data.</text>
</comment>
<reference evidence="2" key="1">
    <citation type="submission" date="2022-03" db="EMBL/GenBank/DDBJ databases">
        <title>Pseudomonas marianensis sp. nov., a marine bacterium isolated from deep-sea sediments of the Mariana Trench.</title>
        <authorList>
            <person name="Wei Y."/>
        </authorList>
    </citation>
    <scope>NUCLEOTIDE SEQUENCE</scope>
    <source>
        <strain evidence="2">PS1</strain>
    </source>
</reference>
<dbReference type="InterPro" id="IPR009937">
    <property type="entry name" value="Phage_holin_3_6"/>
</dbReference>
<sequence>MQGNRSDEAPAPSIKKLGGAIAGLLQGHLELIGIEFQEERVRVFKLFLLASISLILGLLILVGLSAAVVILFWDTHPIAAILVLCLLYAIGMIVCVSRAARLAKESAAPFQATVEELSRNRERLMP</sequence>
<organism evidence="2 3">
    <name type="scientific">Stutzerimonas marianensis</name>
    <dbReference type="NCBI Taxonomy" id="2929513"/>
    <lineage>
        <taxon>Bacteria</taxon>
        <taxon>Pseudomonadati</taxon>
        <taxon>Pseudomonadota</taxon>
        <taxon>Gammaproteobacteria</taxon>
        <taxon>Pseudomonadales</taxon>
        <taxon>Pseudomonadaceae</taxon>
        <taxon>Stutzerimonas</taxon>
    </lineage>
</organism>
<keyword evidence="1" id="KW-0812">Transmembrane</keyword>
<keyword evidence="3" id="KW-1185">Reference proteome</keyword>
<evidence type="ECO:0000256" key="1">
    <source>
        <dbReference type="SAM" id="Phobius"/>
    </source>
</evidence>
<feature type="transmembrane region" description="Helical" evidence="1">
    <location>
        <begin position="78"/>
        <end position="96"/>
    </location>
</feature>
<accession>A0A9X1W6U6</accession>
<keyword evidence="1" id="KW-0472">Membrane</keyword>
<dbReference type="Proteomes" id="UP001139682">
    <property type="component" value="Unassembled WGS sequence"/>
</dbReference>
<feature type="transmembrane region" description="Helical" evidence="1">
    <location>
        <begin position="46"/>
        <end position="72"/>
    </location>
</feature>
<evidence type="ECO:0000313" key="3">
    <source>
        <dbReference type="Proteomes" id="UP001139682"/>
    </source>
</evidence>
<dbReference type="RefSeq" id="WP_243607871.1">
    <property type="nucleotide sequence ID" value="NZ_JALGRD010000016.1"/>
</dbReference>
<gene>
    <name evidence="2" type="ORF">MST27_21210</name>
</gene>
<keyword evidence="1" id="KW-1133">Transmembrane helix</keyword>
<proteinExistence type="predicted"/>
<evidence type="ECO:0000313" key="2">
    <source>
        <dbReference type="EMBL" id="MCJ0975882.1"/>
    </source>
</evidence>